<organism evidence="1 2">
    <name type="scientific">Thalassobacillus devorans</name>
    <dbReference type="NCBI Taxonomy" id="279813"/>
    <lineage>
        <taxon>Bacteria</taxon>
        <taxon>Bacillati</taxon>
        <taxon>Bacillota</taxon>
        <taxon>Bacilli</taxon>
        <taxon>Bacillales</taxon>
        <taxon>Bacillaceae</taxon>
        <taxon>Thalassobacillus</taxon>
    </lineage>
</organism>
<keyword evidence="2" id="KW-1185">Reference proteome</keyword>
<gene>
    <name evidence="1" type="ORF">GCM10007216_12090</name>
</gene>
<comment type="caution">
    <text evidence="1">The sequence shown here is derived from an EMBL/GenBank/DDBJ whole genome shotgun (WGS) entry which is preliminary data.</text>
</comment>
<dbReference type="EMBL" id="BMCJ01000002">
    <property type="protein sequence ID" value="GGC83085.1"/>
    <property type="molecule type" value="Genomic_DNA"/>
</dbReference>
<evidence type="ECO:0000313" key="1">
    <source>
        <dbReference type="EMBL" id="GGC83085.1"/>
    </source>
</evidence>
<reference evidence="2" key="1">
    <citation type="journal article" date="2019" name="Int. J. Syst. Evol. Microbiol.">
        <title>The Global Catalogue of Microorganisms (GCM) 10K type strain sequencing project: providing services to taxonomists for standard genome sequencing and annotation.</title>
        <authorList>
            <consortium name="The Broad Institute Genomics Platform"/>
            <consortium name="The Broad Institute Genome Sequencing Center for Infectious Disease"/>
            <person name="Wu L."/>
            <person name="Ma J."/>
        </authorList>
    </citation>
    <scope>NUCLEOTIDE SEQUENCE [LARGE SCALE GENOMIC DNA]</scope>
    <source>
        <strain evidence="2">CCM 7282</strain>
    </source>
</reference>
<evidence type="ECO:0008006" key="3">
    <source>
        <dbReference type="Google" id="ProtNLM"/>
    </source>
</evidence>
<proteinExistence type="predicted"/>
<evidence type="ECO:0000313" key="2">
    <source>
        <dbReference type="Proteomes" id="UP000619534"/>
    </source>
</evidence>
<name>A0ABQ1NQP8_9BACI</name>
<sequence length="163" mass="19608">MLSIKMLKPYYVKDDERYIRVVLAYQYFSLYVDGELYHFVPLEAKEIIIDRDKKKVHNVLDIFVFQRGKKMIYVSITDLLQLPDFLTHLNSIVRPYLNEKPEAKSNERKVDPVMKTKNQKEEMELDVLFKELEQLNFSRMIDMALDNRDRDTFFDLLDKKNFA</sequence>
<protein>
    <recommendedName>
        <fullName evidence="3">IDEAL domain-containing protein</fullName>
    </recommendedName>
</protein>
<dbReference type="Proteomes" id="UP000619534">
    <property type="component" value="Unassembled WGS sequence"/>
</dbReference>
<accession>A0ABQ1NQP8</accession>
<dbReference type="RefSeq" id="WP_062441448.1">
    <property type="nucleotide sequence ID" value="NZ_BMCJ01000002.1"/>
</dbReference>